<feature type="compositionally biased region" description="Basic residues" evidence="1">
    <location>
        <begin position="242"/>
        <end position="251"/>
    </location>
</feature>
<evidence type="ECO:0000313" key="3">
    <source>
        <dbReference type="Proteomes" id="UP001153328"/>
    </source>
</evidence>
<feature type="compositionally biased region" description="Low complexity" evidence="1">
    <location>
        <begin position="444"/>
        <end position="453"/>
    </location>
</feature>
<dbReference type="Proteomes" id="UP001153328">
    <property type="component" value="Unassembled WGS sequence"/>
</dbReference>
<proteinExistence type="predicted"/>
<reference evidence="2" key="1">
    <citation type="submission" date="2021-06" db="EMBL/GenBank/DDBJ databases">
        <authorList>
            <person name="Arsene-Ploetze F."/>
        </authorList>
    </citation>
    <scope>NUCLEOTIDE SEQUENCE</scope>
    <source>
        <strain evidence="2">SBRY1</strain>
    </source>
</reference>
<keyword evidence="3" id="KW-1185">Reference proteome</keyword>
<name>A0A9W4H1Z1_9ACTN</name>
<feature type="compositionally biased region" description="Gly residues" evidence="1">
    <location>
        <begin position="496"/>
        <end position="505"/>
    </location>
</feature>
<evidence type="ECO:0000256" key="1">
    <source>
        <dbReference type="SAM" id="MobiDB-lite"/>
    </source>
</evidence>
<organism evidence="2 3">
    <name type="scientific">Actinacidiphila bryophytorum</name>
    <dbReference type="NCBI Taxonomy" id="1436133"/>
    <lineage>
        <taxon>Bacteria</taxon>
        <taxon>Bacillati</taxon>
        <taxon>Actinomycetota</taxon>
        <taxon>Actinomycetes</taxon>
        <taxon>Kitasatosporales</taxon>
        <taxon>Streptomycetaceae</taxon>
        <taxon>Actinacidiphila</taxon>
    </lineage>
</organism>
<dbReference type="EMBL" id="CAJVAX010000017">
    <property type="protein sequence ID" value="CAG7644085.1"/>
    <property type="molecule type" value="Genomic_DNA"/>
</dbReference>
<feature type="region of interest" description="Disordered" evidence="1">
    <location>
        <begin position="303"/>
        <end position="323"/>
    </location>
</feature>
<gene>
    <name evidence="2" type="ORF">SBRY_30970</name>
</gene>
<accession>A0A9W4H1Z1</accession>
<feature type="compositionally biased region" description="Low complexity" evidence="1">
    <location>
        <begin position="355"/>
        <end position="367"/>
    </location>
</feature>
<keyword evidence="2" id="KW-0436">Ligase</keyword>
<dbReference type="GO" id="GO:0008765">
    <property type="term" value="F:UDP-N-acetylmuramoylalanyl-D-glutamate-2,6-diaminopimelate ligase activity"/>
    <property type="evidence" value="ECO:0007669"/>
    <property type="project" value="UniProtKB-EC"/>
</dbReference>
<feature type="region of interest" description="Disordered" evidence="1">
    <location>
        <begin position="339"/>
        <end position="580"/>
    </location>
</feature>
<feature type="compositionally biased region" description="Basic residues" evidence="1">
    <location>
        <begin position="530"/>
        <end position="542"/>
    </location>
</feature>
<feature type="region of interest" description="Disordered" evidence="1">
    <location>
        <begin position="207"/>
        <end position="284"/>
    </location>
</feature>
<dbReference type="EC" id="6.3.2.13" evidence="2"/>
<feature type="region of interest" description="Disordered" evidence="1">
    <location>
        <begin position="1"/>
        <end position="72"/>
    </location>
</feature>
<feature type="compositionally biased region" description="Basic residues" evidence="1">
    <location>
        <begin position="454"/>
        <end position="469"/>
    </location>
</feature>
<dbReference type="AlphaFoldDB" id="A0A9W4H1Z1"/>
<feature type="compositionally biased region" description="Basic residues" evidence="1">
    <location>
        <begin position="479"/>
        <end position="492"/>
    </location>
</feature>
<protein>
    <submittedName>
        <fullName evidence="2">UDP-N-acetylmuramoylalanyl-D-glutamate--2,6-diami nopimelate ligase</fullName>
        <ecNumber evidence="2">6.3.2.13</ecNumber>
    </submittedName>
</protein>
<feature type="compositionally biased region" description="Basic and acidic residues" evidence="1">
    <location>
        <begin position="369"/>
        <end position="382"/>
    </location>
</feature>
<evidence type="ECO:0000313" key="2">
    <source>
        <dbReference type="EMBL" id="CAG7644085.1"/>
    </source>
</evidence>
<feature type="compositionally biased region" description="Basic residues" evidence="1">
    <location>
        <begin position="434"/>
        <end position="443"/>
    </location>
</feature>
<feature type="region of interest" description="Disordered" evidence="1">
    <location>
        <begin position="144"/>
        <end position="171"/>
    </location>
</feature>
<comment type="caution">
    <text evidence="2">The sequence shown here is derived from an EMBL/GenBank/DDBJ whole genome shotgun (WGS) entry which is preliminary data.</text>
</comment>
<sequence length="580" mass="61035">MNRPPACPGRSCDSRRIASSGTPAAANAPDPGAPAPVDRSAIPAPPLQSHDGQWPRSATPPLAAEPGDGGAGEDRLRDMVVCTLAARAVAHLQLHRLDHHAVAAVGRRVAGQLGARVAAGVGDQPGVAVDLLVAGRPPGLPPEGQVAVQRGDADAEGQPGGHPAADDQPGEVLPAQVRGEDAVRPGARPGAYRRAQCRELHAAGREFAHPQGQPDDPVAAQRPALGGGTAHDGPACGVQHPHQGRVRRPSRGRQVGDPRGLPGTGAVPRTGVADLEDGGAQHLPDRVEADALDGRELLRRQRRVPCAARTRPRGPLPPGRRRVRGFRSCHRLRCHRPLASPPARLGAFPGSLGQGMSKSMSNGMSSTKSRREVSLPRPEQPRRSHHERHRVALPRPDRADRGGPGPARLDGGGPARDAGPVRPPRHRVLDAHRLALRRRRRPHPAGARPQTAGRGRRRPAGRHPRRRCTAGRGDAAPRPRGHRDRVRHRPRAPRPGAGGTGGAGDGSLRRRATGRLPGDPGAGGGERGQHRGRRQGRFRTPRRPPDRGRGEGPPVRAADLGPDAALSPAARTRHPPGGPA</sequence>
<feature type="compositionally biased region" description="Basic residues" evidence="1">
    <location>
        <begin position="383"/>
        <end position="392"/>
    </location>
</feature>
<feature type="compositionally biased region" description="Gly residues" evidence="1">
    <location>
        <begin position="402"/>
        <end position="414"/>
    </location>
</feature>